<dbReference type="Pfam" id="PF23793">
    <property type="entry name" value="LysC"/>
    <property type="match status" value="1"/>
</dbReference>
<proteinExistence type="predicted"/>
<dbReference type="EMBL" id="VMTP01000087">
    <property type="protein sequence ID" value="TVT78629.1"/>
    <property type="molecule type" value="Genomic_DNA"/>
</dbReference>
<dbReference type="RefSeq" id="WP_144583819.1">
    <property type="nucleotide sequence ID" value="NZ_VMTP01000087.1"/>
</dbReference>
<reference evidence="1 2" key="1">
    <citation type="submission" date="2019-07" db="EMBL/GenBank/DDBJ databases">
        <title>Draft Genome Sequence of the first blaOXA-58-Harboring Acinetobacter colistiniresistens clinical isolate from Brazil.</title>
        <authorList>
            <person name="Favaro L.S."/>
            <person name="Paula-Petroli S.B."/>
            <person name="Moura C.F."/>
            <person name="Tognim M.C.B."/>
            <person name="Venancio E.J."/>
            <person name="Yamada-Ogatta S.F."/>
            <person name="Carrara-Marroni F.E."/>
        </authorList>
    </citation>
    <scope>NUCLEOTIDE SEQUENCE [LARGE SCALE GENOMIC DNA]</scope>
    <source>
        <strain evidence="1 2">DL</strain>
    </source>
</reference>
<dbReference type="Proteomes" id="UP000316981">
    <property type="component" value="Unassembled WGS sequence"/>
</dbReference>
<sequence>MTACCRSTVLSKPVIPANLLEPCPQFSYLEGGTGKDALLWAVDTVAKGNECAAKVDAWIEIEKAR</sequence>
<evidence type="ECO:0000313" key="2">
    <source>
        <dbReference type="Proteomes" id="UP000316981"/>
    </source>
</evidence>
<gene>
    <name evidence="1" type="ORF">FPV60_16875</name>
</gene>
<organism evidence="1 2">
    <name type="scientific">Acinetobacter colistiniresistens</name>
    <dbReference type="NCBI Taxonomy" id="280145"/>
    <lineage>
        <taxon>Bacteria</taxon>
        <taxon>Pseudomonadati</taxon>
        <taxon>Pseudomonadota</taxon>
        <taxon>Gammaproteobacteria</taxon>
        <taxon>Moraxellales</taxon>
        <taxon>Moraxellaceae</taxon>
        <taxon>Acinetobacter</taxon>
    </lineage>
</organism>
<comment type="caution">
    <text evidence="1">The sequence shown here is derived from an EMBL/GenBank/DDBJ whole genome shotgun (WGS) entry which is preliminary data.</text>
</comment>
<evidence type="ECO:0000313" key="1">
    <source>
        <dbReference type="EMBL" id="TVT78629.1"/>
    </source>
</evidence>
<dbReference type="InterPro" id="IPR058979">
    <property type="entry name" value="LysC-like"/>
</dbReference>
<name>A0A558F0B4_9GAMM</name>
<accession>A0A558F0B4</accession>
<protein>
    <submittedName>
        <fullName evidence="1">Uncharacterized protein</fullName>
    </submittedName>
</protein>
<dbReference type="AlphaFoldDB" id="A0A558F0B4"/>